<feature type="compositionally biased region" description="Basic and acidic residues" evidence="3">
    <location>
        <begin position="94"/>
        <end position="112"/>
    </location>
</feature>
<evidence type="ECO:0000256" key="2">
    <source>
        <dbReference type="ARBA" id="ARBA00023242"/>
    </source>
</evidence>
<proteinExistence type="predicted"/>
<sequence length="112" mass="12606">MDSYYREEFSVSEVADKIVTLFGEHRDLAAGFRSFLPESCVQEGSRKRKSITPGGNIDKEIRQNQESINHDETETPAAAAKDSAANQKLRPQSGRRESRASTKKPAEDHQQR</sequence>
<dbReference type="EMBL" id="JACGWO010000001">
    <property type="protein sequence ID" value="KAK4437376.1"/>
    <property type="molecule type" value="Genomic_DNA"/>
</dbReference>
<reference evidence="4" key="2">
    <citation type="journal article" date="2024" name="Plant">
        <title>Genomic evolution and insights into agronomic trait innovations of Sesamum species.</title>
        <authorList>
            <person name="Miao H."/>
            <person name="Wang L."/>
            <person name="Qu L."/>
            <person name="Liu H."/>
            <person name="Sun Y."/>
            <person name="Le M."/>
            <person name="Wang Q."/>
            <person name="Wei S."/>
            <person name="Zheng Y."/>
            <person name="Lin W."/>
            <person name="Duan Y."/>
            <person name="Cao H."/>
            <person name="Xiong S."/>
            <person name="Wang X."/>
            <person name="Wei L."/>
            <person name="Li C."/>
            <person name="Ma Q."/>
            <person name="Ju M."/>
            <person name="Zhao R."/>
            <person name="Li G."/>
            <person name="Mu C."/>
            <person name="Tian Q."/>
            <person name="Mei H."/>
            <person name="Zhang T."/>
            <person name="Gao T."/>
            <person name="Zhang H."/>
        </authorList>
    </citation>
    <scope>NUCLEOTIDE SEQUENCE</scope>
    <source>
        <strain evidence="4">3651</strain>
    </source>
</reference>
<comment type="subcellular location">
    <subcellularLocation>
        <location evidence="1">Nucleus</location>
    </subcellularLocation>
</comment>
<comment type="caution">
    <text evidence="4">The sequence shown here is derived from an EMBL/GenBank/DDBJ whole genome shotgun (WGS) entry which is preliminary data.</text>
</comment>
<dbReference type="InterPro" id="IPR036600">
    <property type="entry name" value="PAH_sf"/>
</dbReference>
<evidence type="ECO:0000256" key="1">
    <source>
        <dbReference type="ARBA" id="ARBA00004123"/>
    </source>
</evidence>
<accession>A0AAE2CWN4</accession>
<dbReference type="GO" id="GO:0006355">
    <property type="term" value="P:regulation of DNA-templated transcription"/>
    <property type="evidence" value="ECO:0007669"/>
    <property type="project" value="InterPro"/>
</dbReference>
<evidence type="ECO:0000313" key="4">
    <source>
        <dbReference type="EMBL" id="KAK4437376.1"/>
    </source>
</evidence>
<keyword evidence="5" id="KW-1185">Reference proteome</keyword>
<keyword evidence="2" id="KW-0539">Nucleus</keyword>
<dbReference type="Pfam" id="PF02671">
    <property type="entry name" value="PAH"/>
    <property type="match status" value="1"/>
</dbReference>
<dbReference type="SUPFAM" id="SSF47762">
    <property type="entry name" value="PAH2 domain"/>
    <property type="match status" value="1"/>
</dbReference>
<protein>
    <submittedName>
        <fullName evidence="4">Uncharacterized protein</fullName>
    </submittedName>
</protein>
<dbReference type="GO" id="GO:0005634">
    <property type="term" value="C:nucleus"/>
    <property type="evidence" value="ECO:0007669"/>
    <property type="project" value="UniProtKB-SubCell"/>
</dbReference>
<feature type="compositionally biased region" description="Basic and acidic residues" evidence="3">
    <location>
        <begin position="57"/>
        <end position="73"/>
    </location>
</feature>
<name>A0AAE2CWN4_9LAMI</name>
<evidence type="ECO:0000256" key="3">
    <source>
        <dbReference type="SAM" id="MobiDB-lite"/>
    </source>
</evidence>
<dbReference type="InterPro" id="IPR003822">
    <property type="entry name" value="PAH"/>
</dbReference>
<dbReference type="Proteomes" id="UP001293254">
    <property type="component" value="Unassembled WGS sequence"/>
</dbReference>
<dbReference type="AlphaFoldDB" id="A0AAE2CWN4"/>
<dbReference type="Gene3D" id="1.20.1160.11">
    <property type="entry name" value="Paired amphipathic helix"/>
    <property type="match status" value="1"/>
</dbReference>
<organism evidence="4 5">
    <name type="scientific">Sesamum alatum</name>
    <dbReference type="NCBI Taxonomy" id="300844"/>
    <lineage>
        <taxon>Eukaryota</taxon>
        <taxon>Viridiplantae</taxon>
        <taxon>Streptophyta</taxon>
        <taxon>Embryophyta</taxon>
        <taxon>Tracheophyta</taxon>
        <taxon>Spermatophyta</taxon>
        <taxon>Magnoliopsida</taxon>
        <taxon>eudicotyledons</taxon>
        <taxon>Gunneridae</taxon>
        <taxon>Pentapetalae</taxon>
        <taxon>asterids</taxon>
        <taxon>lamiids</taxon>
        <taxon>Lamiales</taxon>
        <taxon>Pedaliaceae</taxon>
        <taxon>Sesamum</taxon>
    </lineage>
</organism>
<evidence type="ECO:0000313" key="5">
    <source>
        <dbReference type="Proteomes" id="UP001293254"/>
    </source>
</evidence>
<feature type="region of interest" description="Disordered" evidence="3">
    <location>
        <begin position="41"/>
        <end position="112"/>
    </location>
</feature>
<reference evidence="4" key="1">
    <citation type="submission" date="2020-06" db="EMBL/GenBank/DDBJ databases">
        <authorList>
            <person name="Li T."/>
            <person name="Hu X."/>
            <person name="Zhang T."/>
            <person name="Song X."/>
            <person name="Zhang H."/>
            <person name="Dai N."/>
            <person name="Sheng W."/>
            <person name="Hou X."/>
            <person name="Wei L."/>
        </authorList>
    </citation>
    <scope>NUCLEOTIDE SEQUENCE</scope>
    <source>
        <strain evidence="4">3651</strain>
        <tissue evidence="4">Leaf</tissue>
    </source>
</reference>
<gene>
    <name evidence="4" type="ORF">Salat_0071500</name>
</gene>